<dbReference type="Proteomes" id="UP000188276">
    <property type="component" value="Unassembled WGS sequence"/>
</dbReference>
<dbReference type="InterPro" id="IPR050574">
    <property type="entry name" value="HPF/YfiA_ribosome-assoc"/>
</dbReference>
<keyword evidence="7" id="KW-1185">Reference proteome</keyword>
<dbReference type="InterPro" id="IPR003489">
    <property type="entry name" value="RHF/RaiA"/>
</dbReference>
<dbReference type="OrthoDB" id="9795980at2"/>
<reference evidence="7" key="1">
    <citation type="submission" date="2017-02" db="EMBL/GenBank/DDBJ databases">
        <authorList>
            <person name="Rodrigo-Torres L."/>
            <person name="Arahal R.D."/>
            <person name="Lucena T."/>
        </authorList>
    </citation>
    <scope>NUCLEOTIDE SEQUENCE [LARGE SCALE GENOMIC DNA]</scope>
    <source>
        <strain evidence="7">CECT 7878</strain>
    </source>
</reference>
<dbReference type="SUPFAM" id="SSF69754">
    <property type="entry name" value="Ribosome binding protein Y (YfiA homologue)"/>
    <property type="match status" value="1"/>
</dbReference>
<dbReference type="CDD" id="cd00552">
    <property type="entry name" value="RaiA"/>
    <property type="match status" value="1"/>
</dbReference>
<dbReference type="Pfam" id="PF02482">
    <property type="entry name" value="Ribosomal_S30AE"/>
    <property type="match status" value="1"/>
</dbReference>
<dbReference type="RefSeq" id="WP_077336390.1">
    <property type="nucleotide sequence ID" value="NZ_FULE01000031.1"/>
</dbReference>
<dbReference type="FunFam" id="3.30.160.100:FF:000001">
    <property type="entry name" value="Ribosome hibernation promoting factor"/>
    <property type="match status" value="1"/>
</dbReference>
<dbReference type="NCBIfam" id="NF007780">
    <property type="entry name" value="PRK10470.1"/>
    <property type="match status" value="1"/>
</dbReference>
<dbReference type="PANTHER" id="PTHR33231">
    <property type="entry name" value="30S RIBOSOMAL PROTEIN"/>
    <property type="match status" value="1"/>
</dbReference>
<evidence type="ECO:0000256" key="2">
    <source>
        <dbReference type="ARBA" id="ARBA00038434"/>
    </source>
</evidence>
<organism evidence="6 7">
    <name type="scientific">Vibrio ruber (strain DSM 16370 / JCM 11486 / BCRC 17186 / CECT 7878 / LMG 23124 / VR1)</name>
    <dbReference type="NCBI Taxonomy" id="1123498"/>
    <lineage>
        <taxon>Bacteria</taxon>
        <taxon>Pseudomonadati</taxon>
        <taxon>Pseudomonadota</taxon>
        <taxon>Gammaproteobacteria</taxon>
        <taxon>Vibrionales</taxon>
        <taxon>Vibrionaceae</taxon>
        <taxon>Vibrio</taxon>
    </lineage>
</organism>
<gene>
    <name evidence="6" type="primary">hpf</name>
    <name evidence="6" type="ORF">VR7878_02447</name>
</gene>
<dbReference type="GO" id="GO:0022627">
    <property type="term" value="C:cytosolic small ribosomal subunit"/>
    <property type="evidence" value="ECO:0007669"/>
    <property type="project" value="TreeGrafter"/>
</dbReference>
<dbReference type="AlphaFoldDB" id="A0A1R4LN43"/>
<evidence type="ECO:0000313" key="6">
    <source>
        <dbReference type="EMBL" id="SJN57694.1"/>
    </source>
</evidence>
<accession>A0A1R4LN43</accession>
<proteinExistence type="inferred from homology"/>
<dbReference type="PANTHER" id="PTHR33231:SF1">
    <property type="entry name" value="30S RIBOSOMAL PROTEIN"/>
    <property type="match status" value="1"/>
</dbReference>
<dbReference type="EMBL" id="FULE01000031">
    <property type="protein sequence ID" value="SJN57694.1"/>
    <property type="molecule type" value="Genomic_DNA"/>
</dbReference>
<name>A0A1R4LN43_VIBR1</name>
<evidence type="ECO:0000256" key="4">
    <source>
        <dbReference type="ARBA" id="ARBA00041148"/>
    </source>
</evidence>
<dbReference type="NCBIfam" id="TIGR00741">
    <property type="entry name" value="yfiA"/>
    <property type="match status" value="1"/>
</dbReference>
<sequence length="96" mass="11146">MQININGHHIDLTDSMQDYVHSKFDKLERFFDHINSIQVILRVEKKLLQVAEATLHVNQGEIHATAEDENMYAAIDSLVDKLVRQLNKHKEKLSSH</sequence>
<dbReference type="InterPro" id="IPR036567">
    <property type="entry name" value="RHF-like"/>
</dbReference>
<dbReference type="GO" id="GO:0045900">
    <property type="term" value="P:negative regulation of translational elongation"/>
    <property type="evidence" value="ECO:0007669"/>
    <property type="project" value="TreeGrafter"/>
</dbReference>
<dbReference type="Gene3D" id="3.30.160.100">
    <property type="entry name" value="Ribosome hibernation promotion factor-like"/>
    <property type="match status" value="1"/>
</dbReference>
<evidence type="ECO:0000256" key="1">
    <source>
        <dbReference type="ARBA" id="ARBA00022845"/>
    </source>
</evidence>
<dbReference type="STRING" id="1123498.VR7878_02447"/>
<dbReference type="GO" id="GO:0043024">
    <property type="term" value="F:ribosomal small subunit binding"/>
    <property type="evidence" value="ECO:0007669"/>
    <property type="project" value="TreeGrafter"/>
</dbReference>
<comment type="subunit">
    <text evidence="3">Associates exclusively with 100S ribosomes, which are dimers of 70S ribosomes.</text>
</comment>
<protein>
    <recommendedName>
        <fullName evidence="4">Ribosome hibernation promoting factor</fullName>
    </recommendedName>
    <alternativeName>
        <fullName evidence="5">Hibernation factor HPF</fullName>
    </alternativeName>
</protein>
<evidence type="ECO:0000256" key="5">
    <source>
        <dbReference type="ARBA" id="ARBA00041319"/>
    </source>
</evidence>
<evidence type="ECO:0000313" key="7">
    <source>
        <dbReference type="Proteomes" id="UP000188276"/>
    </source>
</evidence>
<evidence type="ECO:0000256" key="3">
    <source>
        <dbReference type="ARBA" id="ARBA00038695"/>
    </source>
</evidence>
<keyword evidence="1" id="KW-0810">Translation regulation</keyword>
<comment type="similarity">
    <text evidence="2">Belongs to the HPF/YfiA ribosome-associated protein family. Short HPF subfamily.</text>
</comment>